<sequence length="373" mass="42829">MMNARNKPPFTATQWQELENQALIFKHMVSNVPIPPELLFPLKRSWDSSDSSKLFPHNQSMGWGCFHMGLGRKIDPEPGRCRRTDGKKWRCSKEAFPDSKYCEKHMHRGRNRSRKPVEVITTTQSKPMSSFNTNTTTTTTNTNPSFSLSSSMNNTETHHHNHPYYNASLPSFLYPHSSSSRPPGFGFSPQTNTTHFVSDSGSYSQAENDYRSVQGLKEGLDERSFFSEPSGSLRNVPDLSLDNSWKFTPLRMSSSSSFTQPKENNNCYSALQNGYSQQQYSDISGQQNKHQQEQHCFVLGTDFKSERPVKVDKQEEPQQPLRHFFDEWPLKSRESWMNMEEERLNRASFSTTQLSISIPEPSSDFAVSSYSKW</sequence>
<dbReference type="FunCoup" id="A0A200QCY9">
    <property type="interactions" value="3"/>
</dbReference>
<dbReference type="PANTHER" id="PTHR31602:SF46">
    <property type="entry name" value="GROWTH-REGULATING FACTOR 6"/>
    <property type="match status" value="1"/>
</dbReference>
<dbReference type="InterPro" id="IPR014978">
    <property type="entry name" value="Gln-Leu-Gln_QLQ"/>
</dbReference>
<keyword evidence="5" id="KW-0010">Activator</keyword>
<comment type="similarity">
    <text evidence="2 5">Belongs to the GRF family.</text>
</comment>
<name>A0A200QCY9_MACCD</name>
<evidence type="ECO:0000256" key="4">
    <source>
        <dbReference type="PROSITE-ProRule" id="PRU01002"/>
    </source>
</evidence>
<dbReference type="SMART" id="SM00951">
    <property type="entry name" value="QLQ"/>
    <property type="match status" value="1"/>
</dbReference>
<comment type="domain">
    <text evidence="5">The QLQ domain and WRC domain may be involved in protein-protein interaction and DNA-binding, respectively.</text>
</comment>
<evidence type="ECO:0000313" key="9">
    <source>
        <dbReference type="EMBL" id="OVA08358.1"/>
    </source>
</evidence>
<comment type="subcellular location">
    <subcellularLocation>
        <location evidence="1 4 5">Nucleus</location>
    </subcellularLocation>
</comment>
<comment type="function">
    <text evidence="5">Transcription activator.</text>
</comment>
<dbReference type="PANTHER" id="PTHR31602">
    <property type="entry name" value="GROWTH-REGULATING FACTOR 5"/>
    <property type="match status" value="1"/>
</dbReference>
<dbReference type="GO" id="GO:0005524">
    <property type="term" value="F:ATP binding"/>
    <property type="evidence" value="ECO:0007669"/>
    <property type="project" value="UniProtKB-UniRule"/>
</dbReference>
<dbReference type="STRING" id="56857.A0A200QCY9"/>
<dbReference type="InParanoid" id="A0A200QCY9"/>
<evidence type="ECO:0000256" key="2">
    <source>
        <dbReference type="ARBA" id="ARBA00008122"/>
    </source>
</evidence>
<dbReference type="Proteomes" id="UP000195402">
    <property type="component" value="Unassembled WGS sequence"/>
</dbReference>
<dbReference type="GO" id="GO:0006355">
    <property type="term" value="P:regulation of DNA-templated transcription"/>
    <property type="evidence" value="ECO:0007669"/>
    <property type="project" value="InterPro"/>
</dbReference>
<evidence type="ECO:0000256" key="6">
    <source>
        <dbReference type="SAM" id="MobiDB-lite"/>
    </source>
</evidence>
<gene>
    <name evidence="9" type="ORF">BVC80_209g85</name>
</gene>
<dbReference type="PROSITE" id="PS51667">
    <property type="entry name" value="WRC"/>
    <property type="match status" value="1"/>
</dbReference>
<dbReference type="OrthoDB" id="1927209at2759"/>
<reference evidence="9 10" key="1">
    <citation type="journal article" date="2017" name="Mol. Plant">
        <title>The Genome of Medicinal Plant Macleaya cordata Provides New Insights into Benzylisoquinoline Alkaloids Metabolism.</title>
        <authorList>
            <person name="Liu X."/>
            <person name="Liu Y."/>
            <person name="Huang P."/>
            <person name="Ma Y."/>
            <person name="Qing Z."/>
            <person name="Tang Q."/>
            <person name="Cao H."/>
            <person name="Cheng P."/>
            <person name="Zheng Y."/>
            <person name="Yuan Z."/>
            <person name="Zhou Y."/>
            <person name="Liu J."/>
            <person name="Tang Z."/>
            <person name="Zhuo Y."/>
            <person name="Zhang Y."/>
            <person name="Yu L."/>
            <person name="Huang J."/>
            <person name="Yang P."/>
            <person name="Peng Q."/>
            <person name="Zhang J."/>
            <person name="Jiang W."/>
            <person name="Zhang Z."/>
            <person name="Lin K."/>
            <person name="Ro D.K."/>
            <person name="Chen X."/>
            <person name="Xiong X."/>
            <person name="Shang Y."/>
            <person name="Huang S."/>
            <person name="Zeng J."/>
        </authorList>
    </citation>
    <scope>NUCLEOTIDE SEQUENCE [LARGE SCALE GENOMIC DNA]</scope>
    <source>
        <strain evidence="10">cv. BLH2017</strain>
        <tissue evidence="9">Root</tissue>
    </source>
</reference>
<keyword evidence="10" id="KW-1185">Reference proteome</keyword>
<dbReference type="InterPro" id="IPR014977">
    <property type="entry name" value="WRC_dom"/>
</dbReference>
<protein>
    <recommendedName>
        <fullName evidence="5">Growth-regulating factor</fullName>
    </recommendedName>
</protein>
<keyword evidence="5" id="KW-0804">Transcription</keyword>
<dbReference type="EMBL" id="MVGT01002328">
    <property type="protein sequence ID" value="OVA08358.1"/>
    <property type="molecule type" value="Genomic_DNA"/>
</dbReference>
<evidence type="ECO:0000259" key="8">
    <source>
        <dbReference type="PROSITE" id="PS51667"/>
    </source>
</evidence>
<accession>A0A200QCY9</accession>
<dbReference type="GO" id="GO:0032502">
    <property type="term" value="P:developmental process"/>
    <property type="evidence" value="ECO:0007669"/>
    <property type="project" value="InterPro"/>
</dbReference>
<evidence type="ECO:0000313" key="10">
    <source>
        <dbReference type="Proteomes" id="UP000195402"/>
    </source>
</evidence>
<dbReference type="GO" id="GO:0006351">
    <property type="term" value="P:DNA-templated transcription"/>
    <property type="evidence" value="ECO:0007669"/>
    <property type="project" value="UniProtKB-UniRule"/>
</dbReference>
<dbReference type="AlphaFoldDB" id="A0A200QCY9"/>
<evidence type="ECO:0000256" key="1">
    <source>
        <dbReference type="ARBA" id="ARBA00004123"/>
    </source>
</evidence>
<dbReference type="InterPro" id="IPR031137">
    <property type="entry name" value="GRF"/>
</dbReference>
<dbReference type="Pfam" id="PF08879">
    <property type="entry name" value="WRC"/>
    <property type="match status" value="1"/>
</dbReference>
<dbReference type="OMA" id="KSTDTWL"/>
<proteinExistence type="inferred from homology"/>
<organism evidence="9 10">
    <name type="scientific">Macleaya cordata</name>
    <name type="common">Five-seeded plume-poppy</name>
    <name type="synonym">Bocconia cordata</name>
    <dbReference type="NCBI Taxonomy" id="56857"/>
    <lineage>
        <taxon>Eukaryota</taxon>
        <taxon>Viridiplantae</taxon>
        <taxon>Streptophyta</taxon>
        <taxon>Embryophyta</taxon>
        <taxon>Tracheophyta</taxon>
        <taxon>Spermatophyta</taxon>
        <taxon>Magnoliopsida</taxon>
        <taxon>Ranunculales</taxon>
        <taxon>Papaveraceae</taxon>
        <taxon>Papaveroideae</taxon>
        <taxon>Macleaya</taxon>
    </lineage>
</organism>
<feature type="domain" description="WRC" evidence="8">
    <location>
        <begin position="75"/>
        <end position="119"/>
    </location>
</feature>
<dbReference type="Pfam" id="PF08880">
    <property type="entry name" value="QLQ"/>
    <property type="match status" value="1"/>
</dbReference>
<dbReference type="PROSITE" id="PS51666">
    <property type="entry name" value="QLQ"/>
    <property type="match status" value="1"/>
</dbReference>
<evidence type="ECO:0000256" key="3">
    <source>
        <dbReference type="ARBA" id="ARBA00023242"/>
    </source>
</evidence>
<feature type="short sequence motif" description="Bipartite nuclear localization signal" evidence="4">
    <location>
        <begin position="108"/>
        <end position="115"/>
    </location>
</feature>
<feature type="domain" description="QLQ" evidence="7">
    <location>
        <begin position="9"/>
        <end position="44"/>
    </location>
</feature>
<keyword evidence="3 4" id="KW-0539">Nucleus</keyword>
<feature type="short sequence motif" description="Bipartite nuclear localization signal" evidence="4">
    <location>
        <begin position="80"/>
        <end position="90"/>
    </location>
</feature>
<dbReference type="GO" id="GO:0005634">
    <property type="term" value="C:nucleus"/>
    <property type="evidence" value="ECO:0007669"/>
    <property type="project" value="UniProtKB-SubCell"/>
</dbReference>
<keyword evidence="5" id="KW-0805">Transcription regulation</keyword>
<evidence type="ECO:0000259" key="7">
    <source>
        <dbReference type="PROSITE" id="PS51666"/>
    </source>
</evidence>
<comment type="caution">
    <text evidence="9">The sequence shown here is derived from an EMBL/GenBank/DDBJ whole genome shotgun (WGS) entry which is preliminary data.</text>
</comment>
<feature type="region of interest" description="Disordered" evidence="6">
    <location>
        <begin position="127"/>
        <end position="153"/>
    </location>
</feature>
<evidence type="ECO:0000256" key="5">
    <source>
        <dbReference type="RuleBase" id="RU367127"/>
    </source>
</evidence>